<feature type="domain" description="HipA-like kinase" evidence="1">
    <location>
        <begin position="62"/>
        <end position="260"/>
    </location>
</feature>
<dbReference type="Proteomes" id="UP000433532">
    <property type="component" value="Unassembled WGS sequence"/>
</dbReference>
<protein>
    <recommendedName>
        <fullName evidence="1">HipA-like kinase domain-containing protein</fullName>
    </recommendedName>
</protein>
<dbReference type="AlphaFoldDB" id="A0A844NTX2"/>
<evidence type="ECO:0000313" key="3">
    <source>
        <dbReference type="Proteomes" id="UP000433532"/>
    </source>
</evidence>
<dbReference type="RefSeq" id="WP_023082353.1">
    <property type="nucleotide sequence ID" value="NZ_BSAR01000035.1"/>
</dbReference>
<evidence type="ECO:0000259" key="1">
    <source>
        <dbReference type="Pfam" id="PF20613"/>
    </source>
</evidence>
<reference evidence="2 3" key="1">
    <citation type="submission" date="2019-11" db="EMBL/GenBank/DDBJ databases">
        <title>Genomes of ocular Pseudomonas aeruginosa isolates.</title>
        <authorList>
            <person name="Khan M."/>
            <person name="Rice S.A."/>
            <person name="Willcox M.D.P."/>
            <person name="Stapleton F."/>
        </authorList>
    </citation>
    <scope>NUCLEOTIDE SEQUENCE [LARGE SCALE GENOMIC DNA]</scope>
    <source>
        <strain evidence="2 3">PA221</strain>
    </source>
</reference>
<organism evidence="2 3">
    <name type="scientific">Pseudomonas aeruginosa</name>
    <dbReference type="NCBI Taxonomy" id="287"/>
    <lineage>
        <taxon>Bacteria</taxon>
        <taxon>Pseudomonadati</taxon>
        <taxon>Pseudomonadota</taxon>
        <taxon>Gammaproteobacteria</taxon>
        <taxon>Pseudomonadales</taxon>
        <taxon>Pseudomonadaceae</taxon>
        <taxon>Pseudomonas</taxon>
    </lineage>
</organism>
<dbReference type="InterPro" id="IPR046748">
    <property type="entry name" value="HipA_2"/>
</dbReference>
<dbReference type="EMBL" id="WOAD01000041">
    <property type="protein sequence ID" value="MUI39070.1"/>
    <property type="molecule type" value="Genomic_DNA"/>
</dbReference>
<accession>A0A844NTX2</accession>
<evidence type="ECO:0000313" key="2">
    <source>
        <dbReference type="EMBL" id="MUI39070.1"/>
    </source>
</evidence>
<comment type="caution">
    <text evidence="2">The sequence shown here is derived from an EMBL/GenBank/DDBJ whole genome shotgun (WGS) entry which is preliminary data.</text>
</comment>
<dbReference type="Pfam" id="PF20613">
    <property type="entry name" value="HipA_2"/>
    <property type="match status" value="1"/>
</dbReference>
<proteinExistence type="predicted"/>
<gene>
    <name evidence="2" type="ORF">GNQ48_29120</name>
</gene>
<name>A0A844NTX2_PSEAI</name>
<sequence>MRVESREFFKSKWHQGRRMFRTAYAVRFDRPARNGRNKACLLECADLAGVRIDVIAKFTACESGPTGLIREALAAFFAADLGLHVPEPILVEVPPRFSAGASFPEVDHMMATSSRYAFGSAALPAGYMIVAPALPVKGPMLQRAADIFAFDTFVANGDRHPRNPNCLVRGEDLAVIDHDLAFLMDAILFWKSPWVLGGGESLADPEKHIFWHQIRAQKLDFTRLGECLKAITDARLDEYVAALPDDWKLGNQAAQNTVQYIKDLRQNADDAFSELQRVLA</sequence>